<comment type="caution">
    <text evidence="1">The sequence shown here is derived from an EMBL/GenBank/DDBJ whole genome shotgun (WGS) entry which is preliminary data.</text>
</comment>
<reference evidence="1 2" key="1">
    <citation type="journal article" date="2016" name="DNA Res.">
        <title>The draft genome of MD-2 pineapple using hybrid error correction of long reads.</title>
        <authorList>
            <person name="Redwan R.M."/>
            <person name="Saidin A."/>
            <person name="Kumar S.V."/>
        </authorList>
    </citation>
    <scope>NUCLEOTIDE SEQUENCE [LARGE SCALE GENOMIC DNA]</scope>
    <source>
        <strain evidence="2">cv. MD2</strain>
        <tissue evidence="1">Leaf</tissue>
    </source>
</reference>
<gene>
    <name evidence="1" type="ORF">ACMD2_13922</name>
</gene>
<dbReference type="AlphaFoldDB" id="A0A199UP09"/>
<evidence type="ECO:0000313" key="1">
    <source>
        <dbReference type="EMBL" id="OAY66360.1"/>
    </source>
</evidence>
<accession>A0A199UP09</accession>
<name>A0A199UP09_ANACO</name>
<dbReference type="EMBL" id="LSRQ01006287">
    <property type="protein sequence ID" value="OAY66360.1"/>
    <property type="molecule type" value="Genomic_DNA"/>
</dbReference>
<proteinExistence type="predicted"/>
<evidence type="ECO:0000313" key="2">
    <source>
        <dbReference type="Proteomes" id="UP000092600"/>
    </source>
</evidence>
<protein>
    <submittedName>
        <fullName evidence="1">Uncharacterized protein</fullName>
    </submittedName>
</protein>
<organism evidence="1 2">
    <name type="scientific">Ananas comosus</name>
    <name type="common">Pineapple</name>
    <name type="synonym">Ananas ananas</name>
    <dbReference type="NCBI Taxonomy" id="4615"/>
    <lineage>
        <taxon>Eukaryota</taxon>
        <taxon>Viridiplantae</taxon>
        <taxon>Streptophyta</taxon>
        <taxon>Embryophyta</taxon>
        <taxon>Tracheophyta</taxon>
        <taxon>Spermatophyta</taxon>
        <taxon>Magnoliopsida</taxon>
        <taxon>Liliopsida</taxon>
        <taxon>Poales</taxon>
        <taxon>Bromeliaceae</taxon>
        <taxon>Bromelioideae</taxon>
        <taxon>Ananas</taxon>
    </lineage>
</organism>
<dbReference type="Proteomes" id="UP000092600">
    <property type="component" value="Unassembled WGS sequence"/>
</dbReference>
<sequence length="72" mass="8150">MNSFVLVYLVSASSRRKHKSSSNAIQFMIFIVRVLGFIRDIESSECKHVGDQESRDPQLELSILFCNSSQGL</sequence>